<organism evidence="1">
    <name type="scientific">marine metagenome</name>
    <dbReference type="NCBI Taxonomy" id="408172"/>
    <lineage>
        <taxon>unclassified sequences</taxon>
        <taxon>metagenomes</taxon>
        <taxon>ecological metagenomes</taxon>
    </lineage>
</organism>
<sequence>MSNSDVDVTDDIIGRLIEDAILEGASHVLKYHARFLMEGLGNEINRVGYNDGRDKDYNGEDYKPPELIEAFEELKNKETE</sequence>
<protein>
    <submittedName>
        <fullName evidence="1">Uncharacterized protein</fullName>
    </submittedName>
</protein>
<dbReference type="EMBL" id="UINC01069437">
    <property type="protein sequence ID" value="SVC02810.1"/>
    <property type="molecule type" value="Genomic_DNA"/>
</dbReference>
<dbReference type="AlphaFoldDB" id="A0A382IT04"/>
<evidence type="ECO:0000313" key="1">
    <source>
        <dbReference type="EMBL" id="SVC02810.1"/>
    </source>
</evidence>
<proteinExistence type="predicted"/>
<name>A0A382IT04_9ZZZZ</name>
<accession>A0A382IT04</accession>
<reference evidence="1" key="1">
    <citation type="submission" date="2018-05" db="EMBL/GenBank/DDBJ databases">
        <authorList>
            <person name="Lanie J.A."/>
            <person name="Ng W.-L."/>
            <person name="Kazmierczak K.M."/>
            <person name="Andrzejewski T.M."/>
            <person name="Davidsen T.M."/>
            <person name="Wayne K.J."/>
            <person name="Tettelin H."/>
            <person name="Glass J.I."/>
            <person name="Rusch D."/>
            <person name="Podicherti R."/>
            <person name="Tsui H.-C.T."/>
            <person name="Winkler M.E."/>
        </authorList>
    </citation>
    <scope>NUCLEOTIDE SEQUENCE</scope>
</reference>
<gene>
    <name evidence="1" type="ORF">METZ01_LOCUS255664</name>
</gene>